<proteinExistence type="inferred from homology"/>
<evidence type="ECO:0000256" key="4">
    <source>
        <dbReference type="ARBA" id="ARBA00022801"/>
    </source>
</evidence>
<evidence type="ECO:0000313" key="8">
    <source>
        <dbReference type="Proteomes" id="UP001497600"/>
    </source>
</evidence>
<dbReference type="Gene3D" id="3.90.230.10">
    <property type="entry name" value="Creatinase/methionine aminopeptidase superfamily"/>
    <property type="match status" value="1"/>
</dbReference>
<dbReference type="Pfam" id="PF05195">
    <property type="entry name" value="AMP_N"/>
    <property type="match status" value="1"/>
</dbReference>
<comment type="cofactor">
    <cofactor evidence="1">
        <name>Mn(2+)</name>
        <dbReference type="ChEBI" id="CHEBI:29035"/>
    </cofactor>
</comment>
<keyword evidence="8" id="KW-1185">Reference proteome</keyword>
<dbReference type="SUPFAM" id="SSF53092">
    <property type="entry name" value="Creatinase/prolidase N-terminal domain"/>
    <property type="match status" value="1"/>
</dbReference>
<dbReference type="SUPFAM" id="SSF55920">
    <property type="entry name" value="Creatinase/aminopeptidase"/>
    <property type="match status" value="1"/>
</dbReference>
<organism evidence="7 8">
    <name type="scientific">[Candida] anglica</name>
    <dbReference type="NCBI Taxonomy" id="148631"/>
    <lineage>
        <taxon>Eukaryota</taxon>
        <taxon>Fungi</taxon>
        <taxon>Dikarya</taxon>
        <taxon>Ascomycota</taxon>
        <taxon>Saccharomycotina</taxon>
        <taxon>Pichiomycetes</taxon>
        <taxon>Debaryomycetaceae</taxon>
        <taxon>Kurtzmaniella</taxon>
    </lineage>
</organism>
<keyword evidence="3" id="KW-0479">Metal-binding</keyword>
<evidence type="ECO:0000256" key="1">
    <source>
        <dbReference type="ARBA" id="ARBA00001936"/>
    </source>
</evidence>
<dbReference type="SMART" id="SM01011">
    <property type="entry name" value="AMP_N"/>
    <property type="match status" value="1"/>
</dbReference>
<evidence type="ECO:0000256" key="2">
    <source>
        <dbReference type="ARBA" id="ARBA00008766"/>
    </source>
</evidence>
<evidence type="ECO:0000256" key="3">
    <source>
        <dbReference type="ARBA" id="ARBA00022723"/>
    </source>
</evidence>
<dbReference type="InterPro" id="IPR007865">
    <property type="entry name" value="Aminopep_P_N"/>
</dbReference>
<keyword evidence="5" id="KW-0464">Manganese</keyword>
<dbReference type="InterPro" id="IPR052433">
    <property type="entry name" value="X-Pro_dipept-like"/>
</dbReference>
<dbReference type="PANTHER" id="PTHR43226:SF1">
    <property type="entry name" value="XAA-PRO DIPEPTIDASE"/>
    <property type="match status" value="1"/>
</dbReference>
<name>A0ABP0EEN1_9ASCO</name>
<dbReference type="InterPro" id="IPR000994">
    <property type="entry name" value="Pept_M24"/>
</dbReference>
<evidence type="ECO:0000313" key="7">
    <source>
        <dbReference type="EMBL" id="CAK7911155.1"/>
    </source>
</evidence>
<dbReference type="InterPro" id="IPR036005">
    <property type="entry name" value="Creatinase/aminopeptidase-like"/>
</dbReference>
<gene>
    <name evidence="7" type="ORF">CAAN4_F01134</name>
</gene>
<comment type="similarity">
    <text evidence="2">Belongs to the peptidase M24B family.</text>
</comment>
<evidence type="ECO:0000259" key="6">
    <source>
        <dbReference type="SMART" id="SM01011"/>
    </source>
</evidence>
<accession>A0ABP0EEN1</accession>
<dbReference type="Proteomes" id="UP001497600">
    <property type="component" value="Chromosome F"/>
</dbReference>
<keyword evidence="4" id="KW-0378">Hydrolase</keyword>
<dbReference type="Pfam" id="PF00557">
    <property type="entry name" value="Peptidase_M24"/>
    <property type="match status" value="1"/>
</dbReference>
<protein>
    <recommendedName>
        <fullName evidence="6">Aminopeptidase P N-terminal domain-containing protein</fullName>
    </recommendedName>
</protein>
<dbReference type="CDD" id="cd01087">
    <property type="entry name" value="Prolidase"/>
    <property type="match status" value="1"/>
</dbReference>
<dbReference type="PANTHER" id="PTHR43226">
    <property type="entry name" value="XAA-PRO AMINOPEPTIDASE 3"/>
    <property type="match status" value="1"/>
</dbReference>
<dbReference type="EMBL" id="OZ004258">
    <property type="protein sequence ID" value="CAK7911155.1"/>
    <property type="molecule type" value="Genomic_DNA"/>
</dbReference>
<sequence>MSGPPTGKYPAKEHAQRVHKQYVSHAKSTDEVSFFISGEDLELYQYCDQTKPLRQNRYFFYLSGVSIPGSHVMYQAKSDTLTLYLPNIDYDDVMWSGLPLTIEAALAKYDVDEVKYASELKNDFDLLKSSVVLTTDINKNNDSYKEYLTAGNESFFHALDESRLIKDEFEIKLMRHAAHITDKCHLAVMSAQPIEKNETHIHAEFMYHALRQGSKYQSYDPICCSGENCSSLHYVKNDEEIDTRRSVLIDAGAEWECYASDVTRCFPINGDWTKEHLEIYNLVLKMQSTTMGMIKPGASWDDLHLTAHKVLIEGFLELGIFRKEFTAEELFESKVSARFFPHGLGHLLGMDTHDVGGRPNYEDPNPLLQYLRLRRTLQAGMVLTDEPGCYFNPFLLEDVLNGPNKKYVNTEVLDKYYSIGGVRIEDDLLVTEDGYENFTGITSDPEEISKIVKKGLAKGVEGFHNVV</sequence>
<reference evidence="7 8" key="1">
    <citation type="submission" date="2024-01" db="EMBL/GenBank/DDBJ databases">
        <authorList>
            <consortium name="Genoscope - CEA"/>
            <person name="William W."/>
        </authorList>
    </citation>
    <scope>NUCLEOTIDE SEQUENCE [LARGE SCALE GENOMIC DNA]</scope>
    <source>
        <strain evidence="7 8">29B2s-10</strain>
    </source>
</reference>
<dbReference type="InterPro" id="IPR029149">
    <property type="entry name" value="Creatin/AminoP/Spt16_N"/>
</dbReference>
<dbReference type="Gene3D" id="3.40.350.10">
    <property type="entry name" value="Creatinase/prolidase N-terminal domain"/>
    <property type="match status" value="1"/>
</dbReference>
<feature type="domain" description="Aminopeptidase P N-terminal" evidence="6">
    <location>
        <begin position="9"/>
        <end position="144"/>
    </location>
</feature>
<evidence type="ECO:0000256" key="5">
    <source>
        <dbReference type="ARBA" id="ARBA00023211"/>
    </source>
</evidence>